<dbReference type="EMBL" id="AKCV02000015">
    <property type="protein sequence ID" value="TMS58820.1"/>
    <property type="molecule type" value="Genomic_DNA"/>
</dbReference>
<keyword evidence="2" id="KW-1185">Reference proteome</keyword>
<proteinExistence type="predicted"/>
<gene>
    <name evidence="1" type="ORF">MW7_008960</name>
</gene>
<accession>A0ACD3SRG1</accession>
<protein>
    <submittedName>
        <fullName evidence="1">Diguanylate cyclase</fullName>
    </submittedName>
</protein>
<organism evidence="1 2">
    <name type="scientific">Imbroritus primus</name>
    <dbReference type="NCBI Taxonomy" id="3058603"/>
    <lineage>
        <taxon>Bacteria</taxon>
        <taxon>Pseudomonadati</taxon>
        <taxon>Pseudomonadota</taxon>
        <taxon>Betaproteobacteria</taxon>
        <taxon>Burkholderiales</taxon>
        <taxon>Burkholderiaceae</taxon>
        <taxon>Imbroritus</taxon>
    </lineage>
</organism>
<sequence>MRRTLRRDIGSLPGKSTGLRQMLYRGNLWIATLAVCLIGLLIIPLGVLNLRAYASNNLNLIVRSMAYTVEAAVVFADAQAAEDTLRHIGLTEDVTEATVFDNHGQQFAHWEQPSPDVLDKAARYVPDWIRVPPARQPLLYQGRTIGEIHVQGLNQTLLQFLIAGVLGIIACLALTVAVAGMLSRRLVSRILKPLNQLAEVAHAVRTDRAFNRRVPDSQIHELHALGGDFNALLDELEDWNTRNESEKASLTHQAFHDSLTGLQNRALFVERLNAAMMHARETGREVAVLFIDGDSFKSINDERGHAAGDAVLIAIAERIRARVRKDDVVVRLGGDEFAIMLAPMEDSARALELADAILSSMRAPIHLPDGGEIIASLSIGVALYPRHGETSHDLLHAADEAMYRAKRLGPGSRWLADTGSGLLLSERMTTN</sequence>
<name>A0ACD3SRG1_9BURK</name>
<reference evidence="1" key="1">
    <citation type="submission" date="2019-05" db="EMBL/GenBank/DDBJ databases">
        <title>Revised genome assembly of Burkholderiaceae (previously Ralstonia) sp. PBA.</title>
        <authorList>
            <person name="Gan H.M."/>
        </authorList>
    </citation>
    <scope>NUCLEOTIDE SEQUENCE</scope>
    <source>
        <strain evidence="1">PBA</strain>
    </source>
</reference>
<evidence type="ECO:0000313" key="1">
    <source>
        <dbReference type="EMBL" id="TMS58820.1"/>
    </source>
</evidence>
<dbReference type="Proteomes" id="UP000004277">
    <property type="component" value="Unassembled WGS sequence"/>
</dbReference>
<comment type="caution">
    <text evidence="1">The sequence shown here is derived from an EMBL/GenBank/DDBJ whole genome shotgun (WGS) entry which is preliminary data.</text>
</comment>
<evidence type="ECO:0000313" key="2">
    <source>
        <dbReference type="Proteomes" id="UP000004277"/>
    </source>
</evidence>